<dbReference type="Pfam" id="PF13895">
    <property type="entry name" value="Ig_2"/>
    <property type="match status" value="1"/>
</dbReference>
<dbReference type="Pfam" id="PF07686">
    <property type="entry name" value="V-set"/>
    <property type="match status" value="1"/>
</dbReference>
<dbReference type="InterPro" id="IPR013783">
    <property type="entry name" value="Ig-like_fold"/>
</dbReference>
<evidence type="ECO:0000313" key="7">
    <source>
        <dbReference type="Ensembl" id="ENSRFEP00010023720.1"/>
    </source>
</evidence>
<name>A0A671FDS8_RHIFE</name>
<dbReference type="SMART" id="SM00409">
    <property type="entry name" value="IG"/>
    <property type="match status" value="3"/>
</dbReference>
<reference evidence="7 8" key="1">
    <citation type="journal article" date="2015" name="Annu Rev Anim Biosci">
        <title>The Genome 10K Project: a way forward.</title>
        <authorList>
            <person name="Koepfli K.P."/>
            <person name="Paten B."/>
            <person name="O'Brien S.J."/>
            <person name="Koepfli K.P."/>
            <person name="Paten B."/>
            <person name="Antunes A."/>
            <person name="Belov K."/>
            <person name="Bustamante C."/>
            <person name="Castoe T.A."/>
            <person name="Clawson H."/>
            <person name="Crawford A.J."/>
            <person name="Diekhans M."/>
            <person name="Distel D."/>
            <person name="Durbin R."/>
            <person name="Earl D."/>
            <person name="Fujita M.K."/>
            <person name="Gamble T."/>
            <person name="Georges A."/>
            <person name="Gemmell N."/>
            <person name="Gilbert M.T."/>
            <person name="Graves J.M."/>
            <person name="Green R.E."/>
            <person name="Hickey G."/>
            <person name="Jarvis E.D."/>
            <person name="Johnson W."/>
            <person name="Komissarov A."/>
            <person name="Korf I."/>
            <person name="Kuhn R."/>
            <person name="Larkin D.M."/>
            <person name="Lewin H."/>
            <person name="Lopez J.V."/>
            <person name="Ma J."/>
            <person name="Marques-Bonet T."/>
            <person name="Miller W."/>
            <person name="Murphy R."/>
            <person name="Pevzner P."/>
            <person name="Shapiro B."/>
            <person name="Steiner C."/>
            <person name="Tamazian G."/>
            <person name="Venkatesh B."/>
            <person name="Wang J."/>
            <person name="Wayne R."/>
            <person name="Wiley E."/>
            <person name="Yang H."/>
            <person name="Zhang G."/>
            <person name="Haussler D."/>
            <person name="Ryder O."/>
            <person name="O'Brien S.J."/>
        </authorList>
    </citation>
    <scope>NUCLEOTIDE SEQUENCE</scope>
</reference>
<dbReference type="FunCoup" id="A0A671FDS8">
    <property type="interactions" value="140"/>
</dbReference>
<protein>
    <recommendedName>
        <fullName evidence="6">Ig-like domain-containing protein</fullName>
    </recommendedName>
</protein>
<dbReference type="FunFam" id="2.60.40.10:FF:000244">
    <property type="entry name" value="carcinoembryonic antigen-related cell adhesion molecule 16"/>
    <property type="match status" value="1"/>
</dbReference>
<reference evidence="7" key="5">
    <citation type="submission" date="2025-09" db="UniProtKB">
        <authorList>
            <consortium name="Ensembl"/>
        </authorList>
    </citation>
    <scope>IDENTIFICATION</scope>
</reference>
<keyword evidence="8" id="KW-1185">Reference proteome</keyword>
<organism evidence="7 8">
    <name type="scientific">Rhinolophus ferrumequinum</name>
    <name type="common">Greater horseshoe bat</name>
    <dbReference type="NCBI Taxonomy" id="59479"/>
    <lineage>
        <taxon>Eukaryota</taxon>
        <taxon>Metazoa</taxon>
        <taxon>Chordata</taxon>
        <taxon>Craniata</taxon>
        <taxon>Vertebrata</taxon>
        <taxon>Euteleostomi</taxon>
        <taxon>Mammalia</taxon>
        <taxon>Eutheria</taxon>
        <taxon>Laurasiatheria</taxon>
        <taxon>Chiroptera</taxon>
        <taxon>Yinpterochiroptera</taxon>
        <taxon>Rhinolophoidea</taxon>
        <taxon>Rhinolophidae</taxon>
        <taxon>Rhinolophinae</taxon>
        <taxon>Rhinolophus</taxon>
    </lineage>
</organism>
<dbReference type="GO" id="GO:0007165">
    <property type="term" value="P:signal transduction"/>
    <property type="evidence" value="ECO:0007669"/>
    <property type="project" value="TreeGrafter"/>
</dbReference>
<dbReference type="AlphaFoldDB" id="A0A671FDS8"/>
<dbReference type="GO" id="GO:0009986">
    <property type="term" value="C:cell surface"/>
    <property type="evidence" value="ECO:0007669"/>
    <property type="project" value="TreeGrafter"/>
</dbReference>
<dbReference type="OMA" id="MPNITAK"/>
<dbReference type="PROSITE" id="PS50835">
    <property type="entry name" value="IG_LIKE"/>
    <property type="match status" value="2"/>
</dbReference>
<dbReference type="SUPFAM" id="SSF48726">
    <property type="entry name" value="Immunoglobulin"/>
    <property type="match status" value="3"/>
</dbReference>
<accession>A0A671FDS8</accession>
<evidence type="ECO:0000313" key="8">
    <source>
        <dbReference type="Proteomes" id="UP000472240"/>
    </source>
</evidence>
<dbReference type="InterPro" id="IPR050831">
    <property type="entry name" value="CEA_cell_adhesion"/>
</dbReference>
<dbReference type="GeneTree" id="ENSGT01100000263479"/>
<keyword evidence="1 5" id="KW-0732">Signal</keyword>
<evidence type="ECO:0000256" key="2">
    <source>
        <dbReference type="ARBA" id="ARBA00023180"/>
    </source>
</evidence>
<evidence type="ECO:0000256" key="5">
    <source>
        <dbReference type="SAM" id="SignalP"/>
    </source>
</evidence>
<feature type="domain" description="Ig-like" evidence="6">
    <location>
        <begin position="147"/>
        <end position="232"/>
    </location>
</feature>
<dbReference type="InterPro" id="IPR003599">
    <property type="entry name" value="Ig_sub"/>
</dbReference>
<evidence type="ECO:0000256" key="4">
    <source>
        <dbReference type="ARBA" id="ARBA00038222"/>
    </source>
</evidence>
<dbReference type="CDD" id="cd05774">
    <property type="entry name" value="IgV_CEACAM_D1"/>
    <property type="match status" value="1"/>
</dbReference>
<dbReference type="CDD" id="cd20948">
    <property type="entry name" value="IgC2_CEACAM5-like"/>
    <property type="match status" value="1"/>
</dbReference>
<dbReference type="InParanoid" id="A0A671FDS8"/>
<dbReference type="PANTHER" id="PTHR44427">
    <property type="entry name" value="CARCINOEMBRYONIC ANTIGEN-RELATED CELL ADHESION MOLECULE 19"/>
    <property type="match status" value="1"/>
</dbReference>
<evidence type="ECO:0000259" key="6">
    <source>
        <dbReference type="PROSITE" id="PS50835"/>
    </source>
</evidence>
<keyword evidence="2" id="KW-0325">Glycoprotein</keyword>
<dbReference type="CDD" id="cd05740">
    <property type="entry name" value="IgI_hCEACAM_2_4_6_like"/>
    <property type="match status" value="1"/>
</dbReference>
<reference evidence="7 8" key="2">
    <citation type="journal article" date="2018" name="Annu Rev Anim Biosci">
        <title>Bat Biology, Genomes, and the Bat1K Project: To Generate Chromosome-Level Genomes for All Living Bat Species.</title>
        <authorList>
            <person name="Teeling E.C."/>
            <person name="Vernes S.C."/>
            <person name="Davalos L.M."/>
            <person name="Ray D.A."/>
            <person name="Gilbert M.T.P."/>
            <person name="Myers E."/>
        </authorList>
    </citation>
    <scope>NUCLEOTIDE SEQUENCE</scope>
</reference>
<dbReference type="GO" id="GO:0005886">
    <property type="term" value="C:plasma membrane"/>
    <property type="evidence" value="ECO:0007669"/>
    <property type="project" value="TreeGrafter"/>
</dbReference>
<reference evidence="8" key="3">
    <citation type="submission" date="2018-12" db="EMBL/GenBank/DDBJ databases">
        <title>G10K-VGP greater horseshoe bat female genome, primary haplotype.</title>
        <authorList>
            <person name="Teeling E."/>
            <person name="Myers G."/>
            <person name="Vernes S."/>
            <person name="Pippel M."/>
            <person name="Winkler S."/>
            <person name="Fedrigo O."/>
            <person name="Rhie A."/>
            <person name="Koren S."/>
            <person name="Phillippy A."/>
            <person name="Lewin H."/>
            <person name="Damas J."/>
            <person name="Howe K."/>
            <person name="Mountcastle J."/>
            <person name="Jarvis E.D."/>
        </authorList>
    </citation>
    <scope>NUCLEOTIDE SEQUENCE [LARGE SCALE GENOMIC DNA]</scope>
</reference>
<feature type="signal peptide" evidence="5">
    <location>
        <begin position="1"/>
        <end position="34"/>
    </location>
</feature>
<feature type="domain" description="Ig-like" evidence="6">
    <location>
        <begin position="237"/>
        <end position="318"/>
    </location>
</feature>
<keyword evidence="3" id="KW-0393">Immunoglobulin domain</keyword>
<feature type="chain" id="PRO_5025363018" description="Ig-like domain-containing protein" evidence="5">
    <location>
        <begin position="35"/>
        <end position="318"/>
    </location>
</feature>
<dbReference type="InterPro" id="IPR003598">
    <property type="entry name" value="Ig_sub2"/>
</dbReference>
<proteinExistence type="inferred from homology"/>
<dbReference type="InterPro" id="IPR007110">
    <property type="entry name" value="Ig-like_dom"/>
</dbReference>
<dbReference type="SMART" id="SM00408">
    <property type="entry name" value="IGc2"/>
    <property type="match status" value="2"/>
</dbReference>
<evidence type="ECO:0000256" key="1">
    <source>
        <dbReference type="ARBA" id="ARBA00022729"/>
    </source>
</evidence>
<dbReference type="GO" id="GO:0002682">
    <property type="term" value="P:regulation of immune system process"/>
    <property type="evidence" value="ECO:0007669"/>
    <property type="project" value="TreeGrafter"/>
</dbReference>
<dbReference type="Proteomes" id="UP000472240">
    <property type="component" value="Chromosome 15"/>
</dbReference>
<dbReference type="Gene3D" id="2.60.40.10">
    <property type="entry name" value="Immunoglobulins"/>
    <property type="match status" value="3"/>
</dbReference>
<reference evidence="7" key="4">
    <citation type="submission" date="2025-08" db="UniProtKB">
        <authorList>
            <consortium name="Ensembl"/>
        </authorList>
    </citation>
    <scope>IDENTIFICATION</scope>
</reference>
<evidence type="ECO:0000256" key="3">
    <source>
        <dbReference type="ARBA" id="ARBA00023319"/>
    </source>
</evidence>
<comment type="similarity">
    <text evidence="4">Belongs to the immunoglobulin superfamily. CEA family.</text>
</comment>
<dbReference type="PANTHER" id="PTHR44427:SF1">
    <property type="entry name" value="CARCINOEMBRYONIC ANTIGEN-RELATED CELL ADHESION MOLECULE 1"/>
    <property type="match status" value="1"/>
</dbReference>
<sequence length="318" mass="35411">MEHPSAPAHRGRVRWQGFLLAVSLLTFWSPPTTAQLALELMPAIPIKGKDVLFFVYNQTENLIGYAWFKGPIVNISRRIASYRIDTKRNTTGPAYSGREIIYPNGSLLFQNVTLEDTGYYTLQALNIDLQAELVTGQLRVYPELLKPTITSNSSDPVEHKGPVVFTCESEIQDVTYLWLINSQSVQNSTRLELSKDSRTLMLFSVTRSDRGPYECEIRNPVSAIRSDPFYLNVLYGPEAPTISPSGTHYRSGANLNLSCHAASNPPAQYSWLINGRPEQSTQEVTIPNITPNNSGSTCFVHNSVTRLNGTVVRTITVS</sequence>
<dbReference type="GO" id="GO:1990782">
    <property type="term" value="F:protein tyrosine kinase binding"/>
    <property type="evidence" value="ECO:0007669"/>
    <property type="project" value="TreeGrafter"/>
</dbReference>
<dbReference type="InterPro" id="IPR013106">
    <property type="entry name" value="Ig_V-set"/>
</dbReference>
<dbReference type="Ensembl" id="ENSRFET00010025799.1">
    <property type="protein sequence ID" value="ENSRFEP00010023720.1"/>
    <property type="gene ID" value="ENSRFEG00010015843.1"/>
</dbReference>
<dbReference type="InterPro" id="IPR036179">
    <property type="entry name" value="Ig-like_dom_sf"/>
</dbReference>
<dbReference type="Pfam" id="PF13927">
    <property type="entry name" value="Ig_3"/>
    <property type="match status" value="1"/>
</dbReference>